<sequence>MRKLERGEEVHKQTVSPPRASFVNSIRVLLYLPRSGLIKHTQTIAQHAKANDCTDENYDAADCSPPTKANQVRFSTGFLENLTIPPPLHSGATPFSPNLILIGSRDDVVKSRPNLSTYKGGDIQQQANIISRGAVTPLYSNPRLHRLAFMYAGIGCSRLWLTVLRPNRRPAKCFGTEQESSHRRVMWAYPLSDCLRESLGKGPHVCQSSLPAERPATPISLSSAGAVVVSPAAGRAGRCRQNVCRPAGRTEVGYLWRARRVIKTPGNRLAQARHTHTHTRTSSRLANRRGAGTGSSEIQLAALPRTQLRLPAPRLKTVHDKVGNFEINLRKKSLPVPACISTGAMRDACPMSKIRRASPSPLHKGVGVGVFSSVVTAAESGWAEVVPRVLTTSRKKKKGGGDVRWASAVFNSDVTRLKCIAPVVLRDSPPCNGERSGEPRPYTATPTSPPLERREVSPDRRVNEVMRHMAMLILHKAEEYTTYIQIDLKQGFQKCSFYREQPIKYNQYESKQTKDRQLHGTDTAYGQKKKYQEYGSGIDIKRRGERHAHMRRLAVTRKLRLRDQRLQGIYLTSSNASFVNPRNVSRQHHCATEYLECRGQKTARSSSANQQPGGLGALVPCGKASQGVAFGRTITPDPGHHNDVTETAAYTSDSSRSRGRGGVVVRKLPLPRRIWFDSRRGRSRISAGRNRAGRCRWSARFLGDLPFLTALSFQRCSITTSHYVAARPRSRSGGSIRATVTCTPSASSLLRARRALFPLQRLCKLKLQAGTHASSSKKQVQFYRRPMFRDTFCSKERRSSVRWRFRDLSATRFRPMIPLLMLPVSGQHHITKASCLSVCVAEAKSESMNEVIMELRRDDGAEQTGDPRGKPTGQPHRPARFPNVRQVARLLASHQDESGLIPKWESCRTMPLFRGFSRGSPISPAHTFRHCCIGRNTSLHPHWLYQDLGVKRHTNLFTHSRTSRHKRLFTSVMLGILWRHYEVPGENGYHYTNRQRRYHKAVHEPTYAARASTGCIKKRTVEKKKSDKRNVKFGGWSLPMTSHPANKAGIALLAVTAKLHLTYCPPRVAISNDANYKEMENEHPDAA</sequence>
<feature type="region of interest" description="Disordered" evidence="1">
    <location>
        <begin position="858"/>
        <end position="880"/>
    </location>
</feature>
<name>A0ABQ9H337_9NEOP</name>
<feature type="compositionally biased region" description="Basic residues" evidence="1">
    <location>
        <begin position="271"/>
        <end position="281"/>
    </location>
</feature>
<feature type="region of interest" description="Disordered" evidence="1">
    <location>
        <begin position="267"/>
        <end position="295"/>
    </location>
</feature>
<evidence type="ECO:0000313" key="3">
    <source>
        <dbReference type="Proteomes" id="UP001159363"/>
    </source>
</evidence>
<feature type="region of interest" description="Disordered" evidence="1">
    <location>
        <begin position="428"/>
        <end position="457"/>
    </location>
</feature>
<dbReference type="Proteomes" id="UP001159363">
    <property type="component" value="Chromosome 6"/>
</dbReference>
<organism evidence="2 3">
    <name type="scientific">Dryococelus australis</name>
    <dbReference type="NCBI Taxonomy" id="614101"/>
    <lineage>
        <taxon>Eukaryota</taxon>
        <taxon>Metazoa</taxon>
        <taxon>Ecdysozoa</taxon>
        <taxon>Arthropoda</taxon>
        <taxon>Hexapoda</taxon>
        <taxon>Insecta</taxon>
        <taxon>Pterygota</taxon>
        <taxon>Neoptera</taxon>
        <taxon>Polyneoptera</taxon>
        <taxon>Phasmatodea</taxon>
        <taxon>Verophasmatodea</taxon>
        <taxon>Anareolatae</taxon>
        <taxon>Phasmatidae</taxon>
        <taxon>Eurycanthinae</taxon>
        <taxon>Dryococelus</taxon>
    </lineage>
</organism>
<reference evidence="2 3" key="1">
    <citation type="submission" date="2023-02" db="EMBL/GenBank/DDBJ databases">
        <title>LHISI_Scaffold_Assembly.</title>
        <authorList>
            <person name="Stuart O.P."/>
            <person name="Cleave R."/>
            <person name="Magrath M.J.L."/>
            <person name="Mikheyev A.S."/>
        </authorList>
    </citation>
    <scope>NUCLEOTIDE SEQUENCE [LARGE SCALE GENOMIC DNA]</scope>
    <source>
        <strain evidence="2">Daus_M_001</strain>
        <tissue evidence="2">Leg muscle</tissue>
    </source>
</reference>
<feature type="compositionally biased region" description="Basic and acidic residues" evidence="1">
    <location>
        <begin position="858"/>
        <end position="869"/>
    </location>
</feature>
<dbReference type="EMBL" id="JARBHB010000007">
    <property type="protein sequence ID" value="KAJ8878618.1"/>
    <property type="molecule type" value="Genomic_DNA"/>
</dbReference>
<proteinExistence type="predicted"/>
<keyword evidence="3" id="KW-1185">Reference proteome</keyword>
<comment type="caution">
    <text evidence="2">The sequence shown here is derived from an EMBL/GenBank/DDBJ whole genome shotgun (WGS) entry which is preliminary data.</text>
</comment>
<gene>
    <name evidence="2" type="ORF">PR048_019199</name>
</gene>
<accession>A0ABQ9H337</accession>
<evidence type="ECO:0000256" key="1">
    <source>
        <dbReference type="SAM" id="MobiDB-lite"/>
    </source>
</evidence>
<evidence type="ECO:0000313" key="2">
    <source>
        <dbReference type="EMBL" id="KAJ8878618.1"/>
    </source>
</evidence>
<protein>
    <submittedName>
        <fullName evidence="2">Uncharacterized protein</fullName>
    </submittedName>
</protein>